<feature type="region of interest" description="Disordered" evidence="1">
    <location>
        <begin position="38"/>
        <end position="72"/>
    </location>
</feature>
<feature type="region of interest" description="Disordered" evidence="1">
    <location>
        <begin position="98"/>
        <end position="149"/>
    </location>
</feature>
<keyword evidence="2" id="KW-0614">Plasmid</keyword>
<feature type="region of interest" description="Disordered" evidence="1">
    <location>
        <begin position="1"/>
        <end position="21"/>
    </location>
</feature>
<reference evidence="2 3" key="1">
    <citation type="submission" date="2015-11" db="EMBL/GenBank/DDBJ databases">
        <title>The limits of bacterial species coexistence and the symbiotic plasmid transference in sympatric Rhizobium populations.</title>
        <authorList>
            <person name="Perez-Carrascal O.M."/>
            <person name="VanInsberghe D."/>
            <person name="Juarez S."/>
            <person name="Polz M.F."/>
            <person name="Vinuesa P."/>
            <person name="Gonzalez V."/>
        </authorList>
    </citation>
    <scope>NUCLEOTIDE SEQUENCE [LARGE SCALE GENOMIC DNA]</scope>
    <source>
        <strain evidence="2 3">N771</strain>
        <plasmid evidence="2 3">pRphaN671d</plasmid>
    </source>
</reference>
<gene>
    <name evidence="2" type="ORF">AMC81_PD00059</name>
</gene>
<name>A0ABM6CI29_9HYPH</name>
<evidence type="ECO:0000313" key="2">
    <source>
        <dbReference type="EMBL" id="ANL87916.1"/>
    </source>
</evidence>
<organism evidence="2 3">
    <name type="scientific">Rhizobium phaseoli</name>
    <dbReference type="NCBI Taxonomy" id="396"/>
    <lineage>
        <taxon>Bacteria</taxon>
        <taxon>Pseudomonadati</taxon>
        <taxon>Pseudomonadota</taxon>
        <taxon>Alphaproteobacteria</taxon>
        <taxon>Hyphomicrobiales</taxon>
        <taxon>Rhizobiaceae</taxon>
        <taxon>Rhizobium/Agrobacterium group</taxon>
        <taxon>Rhizobium</taxon>
    </lineage>
</organism>
<evidence type="ECO:0000313" key="3">
    <source>
        <dbReference type="Proteomes" id="UP000078551"/>
    </source>
</evidence>
<feature type="compositionally biased region" description="Basic and acidic residues" evidence="1">
    <location>
        <begin position="123"/>
        <end position="141"/>
    </location>
</feature>
<dbReference type="EMBL" id="CP013572">
    <property type="protein sequence ID" value="ANL87916.1"/>
    <property type="molecule type" value="Genomic_DNA"/>
</dbReference>
<keyword evidence="3" id="KW-1185">Reference proteome</keyword>
<geneLocation type="plasmid" evidence="2 3">
    <name>pRphaN671d</name>
</geneLocation>
<accession>A0ABM6CI29</accession>
<dbReference type="Proteomes" id="UP000078551">
    <property type="component" value="Plasmid pRphaN671d"/>
</dbReference>
<evidence type="ECO:0000256" key="1">
    <source>
        <dbReference type="SAM" id="MobiDB-lite"/>
    </source>
</evidence>
<proteinExistence type="predicted"/>
<protein>
    <submittedName>
        <fullName evidence="2">Uncharacterized protein</fullName>
    </submittedName>
</protein>
<sequence length="179" mass="19584">MPRSYSKPTKPPRTAIRPLKQGARAALQRLKLQASRWRRLWSRPAPPSPTEVPAHSGNIPIRAGAQPIPSSPCPSSAWAKDVVVAIIAEPAAPQMASAVIGNRHPKRSKSKPTGTCIAAKPAKNAEDRTPNWKGDSRRSRESSGPTTAKKVLKKILRRKLNENATKVRAVMLLDYLLIK</sequence>